<organism evidence="1 2">
    <name type="scientific">Microbacterium horticulturae</name>
    <dbReference type="NCBI Taxonomy" id="3028316"/>
    <lineage>
        <taxon>Bacteria</taxon>
        <taxon>Bacillati</taxon>
        <taxon>Actinomycetota</taxon>
        <taxon>Actinomycetes</taxon>
        <taxon>Micrococcales</taxon>
        <taxon>Microbacteriaceae</taxon>
        <taxon>Microbacterium</taxon>
    </lineage>
</organism>
<reference evidence="1 2" key="1">
    <citation type="submission" date="2023-03" db="EMBL/GenBank/DDBJ databases">
        <title>Genome sequence of Microbacterium sp. KACC 23027.</title>
        <authorList>
            <person name="Kim S."/>
            <person name="Heo J."/>
            <person name="Kwon S.-W."/>
        </authorList>
    </citation>
    <scope>NUCLEOTIDE SEQUENCE [LARGE SCALE GENOMIC DNA]</scope>
    <source>
        <strain evidence="1 2">KACC 23027</strain>
    </source>
</reference>
<protein>
    <recommendedName>
        <fullName evidence="3">Peptide/nickel transport system substrate-binding protein</fullName>
    </recommendedName>
</protein>
<gene>
    <name evidence="1" type="ORF">PU630_15720</name>
</gene>
<dbReference type="RefSeq" id="WP_275278001.1">
    <property type="nucleotide sequence ID" value="NZ_CP119108.1"/>
</dbReference>
<keyword evidence="2" id="KW-1185">Reference proteome</keyword>
<name>A0ABY8BYX7_9MICO</name>
<dbReference type="EMBL" id="CP119108">
    <property type="protein sequence ID" value="WEG08672.1"/>
    <property type="molecule type" value="Genomic_DNA"/>
</dbReference>
<dbReference type="Gene3D" id="3.10.105.10">
    <property type="entry name" value="Dipeptide-binding Protein, Domain 3"/>
    <property type="match status" value="1"/>
</dbReference>
<evidence type="ECO:0000313" key="2">
    <source>
        <dbReference type="Proteomes" id="UP001214553"/>
    </source>
</evidence>
<dbReference type="Proteomes" id="UP001214553">
    <property type="component" value="Chromosome"/>
</dbReference>
<dbReference type="SUPFAM" id="SSF53850">
    <property type="entry name" value="Periplasmic binding protein-like II"/>
    <property type="match status" value="1"/>
</dbReference>
<proteinExistence type="predicted"/>
<sequence length="133" mass="14713">MNIHPLDFTAMYGDVMGGNPDYDLLLSWWVPDYPSGAASIQLRYDSSVIDGGSNFSRYSSSEVDAMMKAALAEADPDAAAMMWGDIDQRIMQDAPTVPLFYTRSAFLGGSNVTNYFVPRFPSFQNYLKISLGE</sequence>
<evidence type="ECO:0008006" key="3">
    <source>
        <dbReference type="Google" id="ProtNLM"/>
    </source>
</evidence>
<evidence type="ECO:0000313" key="1">
    <source>
        <dbReference type="EMBL" id="WEG08672.1"/>
    </source>
</evidence>
<dbReference type="Gene3D" id="3.40.190.10">
    <property type="entry name" value="Periplasmic binding protein-like II"/>
    <property type="match status" value="1"/>
</dbReference>
<accession>A0ABY8BYX7</accession>